<keyword evidence="2" id="KW-1003">Cell membrane</keyword>
<evidence type="ECO:0000256" key="1">
    <source>
        <dbReference type="ARBA" id="ARBA00004651"/>
    </source>
</evidence>
<comment type="subcellular location">
    <subcellularLocation>
        <location evidence="1">Cell membrane</location>
        <topology evidence="1">Multi-pass membrane protein</topology>
    </subcellularLocation>
</comment>
<name>A0A7R6SWP1_9GAMM</name>
<dbReference type="CDD" id="cd06225">
    <property type="entry name" value="HAMP"/>
    <property type="match status" value="1"/>
</dbReference>
<dbReference type="InterPro" id="IPR033480">
    <property type="entry name" value="sCache_2"/>
</dbReference>
<dbReference type="SMART" id="SM00283">
    <property type="entry name" value="MA"/>
    <property type="match status" value="1"/>
</dbReference>
<reference evidence="12 13" key="1">
    <citation type="journal article" date="2008" name="Int. J. Syst. Evol. Microbiol.">
        <title>Neptunomonas japonica sp. nov., an Osedax japonicus symbiont-like bacterium isolated from sediment adjacent to sperm whale carcasses off Kagoshima, Japan.</title>
        <authorList>
            <person name="Miyazaki M."/>
            <person name="Nogi Y."/>
            <person name="Fujiwara Y."/>
            <person name="Kawato M."/>
            <person name="Kubokawa K."/>
            <person name="Horikoshi K."/>
        </authorList>
    </citation>
    <scope>NUCLEOTIDE SEQUENCE [LARGE SCALE GENOMIC DNA]</scope>
    <source>
        <strain evidence="12 13">JAMM 1380</strain>
    </source>
</reference>
<dbReference type="KEGG" id="njp:NEJAP_2051"/>
<evidence type="ECO:0000259" key="11">
    <source>
        <dbReference type="PROSITE" id="PS50885"/>
    </source>
</evidence>
<evidence type="ECO:0000313" key="13">
    <source>
        <dbReference type="Proteomes" id="UP000595332"/>
    </source>
</evidence>
<gene>
    <name evidence="12" type="ORF">NEJAP_2051</name>
</gene>
<dbReference type="InterPro" id="IPR004090">
    <property type="entry name" value="Chemotax_Me-accpt_rcpt"/>
</dbReference>
<dbReference type="EMBL" id="AP014546">
    <property type="protein sequence ID" value="BBB30000.1"/>
    <property type="molecule type" value="Genomic_DNA"/>
</dbReference>
<dbReference type="InterPro" id="IPR003660">
    <property type="entry name" value="HAMP_dom"/>
</dbReference>
<dbReference type="PROSITE" id="PS50111">
    <property type="entry name" value="CHEMOTAXIS_TRANSDUC_2"/>
    <property type="match status" value="1"/>
</dbReference>
<keyword evidence="5 9" id="KW-0472">Membrane</keyword>
<dbReference type="SMART" id="SM00304">
    <property type="entry name" value="HAMP"/>
    <property type="match status" value="1"/>
</dbReference>
<organism evidence="12 13">
    <name type="scientific">Neptunomonas japonica JAMM 1380</name>
    <dbReference type="NCBI Taxonomy" id="1441457"/>
    <lineage>
        <taxon>Bacteria</taxon>
        <taxon>Pseudomonadati</taxon>
        <taxon>Pseudomonadota</taxon>
        <taxon>Gammaproteobacteria</taxon>
        <taxon>Oceanospirillales</taxon>
        <taxon>Oceanospirillaceae</taxon>
        <taxon>Neptunomonas</taxon>
    </lineage>
</organism>
<dbReference type="Gene3D" id="3.30.450.20">
    <property type="entry name" value="PAS domain"/>
    <property type="match status" value="1"/>
</dbReference>
<keyword evidence="13" id="KW-1185">Reference proteome</keyword>
<dbReference type="RefSeq" id="WP_201347223.1">
    <property type="nucleotide sequence ID" value="NZ_AP014546.1"/>
</dbReference>
<dbReference type="GO" id="GO:0005886">
    <property type="term" value="C:plasma membrane"/>
    <property type="evidence" value="ECO:0007669"/>
    <property type="project" value="UniProtKB-SubCell"/>
</dbReference>
<dbReference type="PANTHER" id="PTHR32089:SF119">
    <property type="entry name" value="METHYL-ACCEPTING CHEMOTAXIS PROTEIN CTPL"/>
    <property type="match status" value="1"/>
</dbReference>
<keyword evidence="3 9" id="KW-0812">Transmembrane</keyword>
<evidence type="ECO:0000256" key="5">
    <source>
        <dbReference type="ARBA" id="ARBA00023136"/>
    </source>
</evidence>
<dbReference type="PANTHER" id="PTHR32089">
    <property type="entry name" value="METHYL-ACCEPTING CHEMOTAXIS PROTEIN MCPB"/>
    <property type="match status" value="1"/>
</dbReference>
<dbReference type="Gene3D" id="1.10.287.950">
    <property type="entry name" value="Methyl-accepting chemotaxis protein"/>
    <property type="match status" value="1"/>
</dbReference>
<evidence type="ECO:0000256" key="7">
    <source>
        <dbReference type="ARBA" id="ARBA00029447"/>
    </source>
</evidence>
<dbReference type="Pfam" id="PF00672">
    <property type="entry name" value="HAMP"/>
    <property type="match status" value="1"/>
</dbReference>
<evidence type="ECO:0000313" key="12">
    <source>
        <dbReference type="EMBL" id="BBB30000.1"/>
    </source>
</evidence>
<feature type="transmembrane region" description="Helical" evidence="9">
    <location>
        <begin position="192"/>
        <end position="211"/>
    </location>
</feature>
<dbReference type="FunFam" id="1.10.287.950:FF:000001">
    <property type="entry name" value="Methyl-accepting chemotaxis sensory transducer"/>
    <property type="match status" value="1"/>
</dbReference>
<feature type="domain" description="HAMP" evidence="11">
    <location>
        <begin position="212"/>
        <end position="264"/>
    </location>
</feature>
<evidence type="ECO:0000256" key="9">
    <source>
        <dbReference type="SAM" id="Phobius"/>
    </source>
</evidence>
<dbReference type="PRINTS" id="PR00260">
    <property type="entry name" value="CHEMTRNSDUCR"/>
</dbReference>
<protein>
    <submittedName>
        <fullName evidence="12">Methyl-accepting chemotaxis protein</fullName>
    </submittedName>
</protein>
<dbReference type="Pfam" id="PF17200">
    <property type="entry name" value="sCache_2"/>
    <property type="match status" value="1"/>
</dbReference>
<keyword evidence="6 8" id="KW-0807">Transducer</keyword>
<dbReference type="CDD" id="cd11386">
    <property type="entry name" value="MCP_signal"/>
    <property type="match status" value="1"/>
</dbReference>
<comment type="similarity">
    <text evidence="7">Belongs to the methyl-accepting chemotaxis (MCP) protein family.</text>
</comment>
<dbReference type="GO" id="GO:0007165">
    <property type="term" value="P:signal transduction"/>
    <property type="evidence" value="ECO:0007669"/>
    <property type="project" value="UniProtKB-KW"/>
</dbReference>
<dbReference type="Pfam" id="PF00015">
    <property type="entry name" value="MCPsignal"/>
    <property type="match status" value="1"/>
</dbReference>
<dbReference type="SUPFAM" id="SSF58104">
    <property type="entry name" value="Methyl-accepting chemotaxis protein (MCP) signaling domain"/>
    <property type="match status" value="1"/>
</dbReference>
<dbReference type="SMART" id="SM01049">
    <property type="entry name" value="Cache_2"/>
    <property type="match status" value="1"/>
</dbReference>
<accession>A0A7R6SWP1</accession>
<dbReference type="AlphaFoldDB" id="A0A7R6SWP1"/>
<evidence type="ECO:0000259" key="10">
    <source>
        <dbReference type="PROSITE" id="PS50111"/>
    </source>
</evidence>
<evidence type="ECO:0000256" key="8">
    <source>
        <dbReference type="PROSITE-ProRule" id="PRU00284"/>
    </source>
</evidence>
<evidence type="ECO:0000256" key="2">
    <source>
        <dbReference type="ARBA" id="ARBA00022475"/>
    </source>
</evidence>
<feature type="domain" description="Methyl-accepting transducer" evidence="10">
    <location>
        <begin position="269"/>
        <end position="505"/>
    </location>
</feature>
<keyword evidence="4 9" id="KW-1133">Transmembrane helix</keyword>
<dbReference type="InterPro" id="IPR004089">
    <property type="entry name" value="MCPsignal_dom"/>
</dbReference>
<dbReference type="GO" id="GO:0006935">
    <property type="term" value="P:chemotaxis"/>
    <property type="evidence" value="ECO:0007669"/>
    <property type="project" value="InterPro"/>
</dbReference>
<dbReference type="Proteomes" id="UP000595332">
    <property type="component" value="Chromosome"/>
</dbReference>
<dbReference type="GO" id="GO:0004888">
    <property type="term" value="F:transmembrane signaling receptor activity"/>
    <property type="evidence" value="ECO:0007669"/>
    <property type="project" value="InterPro"/>
</dbReference>
<evidence type="ECO:0000256" key="3">
    <source>
        <dbReference type="ARBA" id="ARBA00022692"/>
    </source>
</evidence>
<evidence type="ECO:0000256" key="4">
    <source>
        <dbReference type="ARBA" id="ARBA00022989"/>
    </source>
</evidence>
<sequence>MFVRKMTVKSKLIFIILVFSSLCISIKAYDLWQLKLGLIAERKLQSSNAVDMAFNIISHYQKQQQEGLLNQDEAQSSALALVKQMRYDNDNYMWVNDLQPRMLMHPTNSKLDGKDLSTFTDSDKKPLFIDIVRGAKLNGAGFEYYMWPKPGESIPAEKLSKYTLFKPWGWVIGTGVYIDDINETFMSKLFESFVFIILITPLIAWLTISILRSITHPLLNMSNTMKEVAKGNLSKRIDASSQDELGDLGRIINATLDIQQDLIKEMRLSSDQMLDSAEQMAATAEQTSAGVMQQSEETQLLAASMNKMSEAAQHVAENSQQTANITINAEAAAQDGKTIVLETINSINGLAEQLENQASNIIKLEEDMNNVESFLSIIRDISDQTNLLALNAAIEAARAGEQGRGFAVVADEVRALAKRTQESTDQINTLNSQLKLACKNAVNMMSESHEEAQKCIKSASNAGQHLISIVENVQEILEMNNLVASSAQQQNSVASEMSHNLNNISIIADQTHGGARLTADNSEQLANLSRSLQSQVKQFTT</sequence>
<dbReference type="PROSITE" id="PS50885">
    <property type="entry name" value="HAMP"/>
    <property type="match status" value="1"/>
</dbReference>
<proteinExistence type="inferred from homology"/>
<evidence type="ECO:0000256" key="6">
    <source>
        <dbReference type="ARBA" id="ARBA00023224"/>
    </source>
</evidence>